<keyword evidence="4 13" id="KW-0963">Cytoplasm</keyword>
<dbReference type="GO" id="GO:0005737">
    <property type="term" value="C:cytoplasm"/>
    <property type="evidence" value="ECO:0007669"/>
    <property type="project" value="UniProtKB-SubCell"/>
</dbReference>
<dbReference type="FunFam" id="2.40.10.240:FF:000002">
    <property type="entry name" value="S-adenosylmethionine:tRNA ribosyltransferase-isomerase"/>
    <property type="match status" value="1"/>
</dbReference>
<comment type="function">
    <text evidence="13">Transfers and isomerizes the ribose moiety from AdoMet to the 7-aminomethyl group of 7-deazaguanine (preQ1-tRNA) to give epoxyqueuosine (oQ-tRNA).</text>
</comment>
<dbReference type="EC" id="2.4.99.17" evidence="10 13"/>
<dbReference type="Gene3D" id="3.40.1780.10">
    <property type="entry name" value="QueA-like"/>
    <property type="match status" value="1"/>
</dbReference>
<comment type="catalytic activity">
    <reaction evidence="8 13">
        <text>7-aminomethyl-7-carbaguanosine(34) in tRNA + S-adenosyl-L-methionine = epoxyqueuosine(34) in tRNA + adenine + L-methionine + 2 H(+)</text>
        <dbReference type="Rhea" id="RHEA:32155"/>
        <dbReference type="Rhea" id="RHEA-COMP:10342"/>
        <dbReference type="Rhea" id="RHEA-COMP:18582"/>
        <dbReference type="ChEBI" id="CHEBI:15378"/>
        <dbReference type="ChEBI" id="CHEBI:16708"/>
        <dbReference type="ChEBI" id="CHEBI:57844"/>
        <dbReference type="ChEBI" id="CHEBI:59789"/>
        <dbReference type="ChEBI" id="CHEBI:82833"/>
        <dbReference type="ChEBI" id="CHEBI:194443"/>
        <dbReference type="EC" id="2.4.99.17"/>
    </reaction>
</comment>
<evidence type="ECO:0000256" key="2">
    <source>
        <dbReference type="ARBA" id="ARBA00004691"/>
    </source>
</evidence>
<dbReference type="HAMAP" id="MF_00113">
    <property type="entry name" value="QueA"/>
    <property type="match status" value="1"/>
</dbReference>
<keyword evidence="7 13" id="KW-0671">Queuosine biosynthesis</keyword>
<dbReference type="GO" id="GO:0051075">
    <property type="term" value="F:S-adenosylmethionine:tRNA ribosyltransferase-isomerase activity"/>
    <property type="evidence" value="ECO:0007669"/>
    <property type="project" value="UniProtKB-EC"/>
</dbReference>
<dbReference type="NCBIfam" id="TIGR00113">
    <property type="entry name" value="queA"/>
    <property type="match status" value="1"/>
</dbReference>
<dbReference type="GO" id="GO:0008616">
    <property type="term" value="P:tRNA queuosine(34) biosynthetic process"/>
    <property type="evidence" value="ECO:0007669"/>
    <property type="project" value="UniProtKB-UniRule"/>
</dbReference>
<dbReference type="EMBL" id="QRWX01000001">
    <property type="protein sequence ID" value="RGT58107.1"/>
    <property type="molecule type" value="Genomic_DNA"/>
</dbReference>
<dbReference type="InterPro" id="IPR042119">
    <property type="entry name" value="QueA_dom2"/>
</dbReference>
<evidence type="ECO:0000256" key="9">
    <source>
        <dbReference type="ARBA" id="ARBA00061210"/>
    </source>
</evidence>
<dbReference type="Gene3D" id="2.40.10.240">
    <property type="entry name" value="QueA-like"/>
    <property type="match status" value="1"/>
</dbReference>
<evidence type="ECO:0000256" key="4">
    <source>
        <dbReference type="ARBA" id="ARBA00022490"/>
    </source>
</evidence>
<evidence type="ECO:0000313" key="15">
    <source>
        <dbReference type="Proteomes" id="UP000284731"/>
    </source>
</evidence>
<dbReference type="InterPro" id="IPR042118">
    <property type="entry name" value="QueA_dom1"/>
</dbReference>
<organism evidence="14 15">
    <name type="scientific">Solobacterium moorei</name>
    <dbReference type="NCBI Taxonomy" id="102148"/>
    <lineage>
        <taxon>Bacteria</taxon>
        <taxon>Bacillati</taxon>
        <taxon>Bacillota</taxon>
        <taxon>Erysipelotrichia</taxon>
        <taxon>Erysipelotrichales</taxon>
        <taxon>Erysipelotrichaceae</taxon>
        <taxon>Solobacterium</taxon>
    </lineage>
</organism>
<evidence type="ECO:0000256" key="3">
    <source>
        <dbReference type="ARBA" id="ARBA00011245"/>
    </source>
</evidence>
<dbReference type="RefSeq" id="WP_118764484.1">
    <property type="nucleotide sequence ID" value="NZ_CABJCF010000001.1"/>
</dbReference>
<evidence type="ECO:0000256" key="12">
    <source>
        <dbReference type="ARBA" id="ARBA00076160"/>
    </source>
</evidence>
<dbReference type="AlphaFoldDB" id="A0A412PIU4"/>
<name>A0A412PIU4_9FIRM</name>
<evidence type="ECO:0000256" key="13">
    <source>
        <dbReference type="HAMAP-Rule" id="MF_00113"/>
    </source>
</evidence>
<evidence type="ECO:0000256" key="1">
    <source>
        <dbReference type="ARBA" id="ARBA00004496"/>
    </source>
</evidence>
<dbReference type="PANTHER" id="PTHR30307">
    <property type="entry name" value="S-ADENOSYLMETHIONINE:TRNA RIBOSYLTRANSFERASE-ISOMERASE"/>
    <property type="match status" value="1"/>
</dbReference>
<comment type="caution">
    <text evidence="14">The sequence shown here is derived from an EMBL/GenBank/DDBJ whole genome shotgun (WGS) entry which is preliminary data.</text>
</comment>
<dbReference type="Proteomes" id="UP000284731">
    <property type="component" value="Unassembled WGS sequence"/>
</dbReference>
<keyword evidence="14" id="KW-0413">Isomerase</keyword>
<dbReference type="UniPathway" id="UPA00392"/>
<evidence type="ECO:0000256" key="11">
    <source>
        <dbReference type="ARBA" id="ARBA00069325"/>
    </source>
</evidence>
<protein>
    <recommendedName>
        <fullName evidence="11 13">S-adenosylmethionine:tRNA ribosyltransferase-isomerase</fullName>
        <ecNumber evidence="10 13">2.4.99.17</ecNumber>
    </recommendedName>
    <alternativeName>
        <fullName evidence="12 13">Queuosine biosynthesis protein QueA</fullName>
    </alternativeName>
</protein>
<proteinExistence type="inferred from homology"/>
<evidence type="ECO:0000256" key="10">
    <source>
        <dbReference type="ARBA" id="ARBA00066503"/>
    </source>
</evidence>
<dbReference type="InterPro" id="IPR036100">
    <property type="entry name" value="QueA_sf"/>
</dbReference>
<reference evidence="14 15" key="1">
    <citation type="submission" date="2018-08" db="EMBL/GenBank/DDBJ databases">
        <title>A genome reference for cultivated species of the human gut microbiota.</title>
        <authorList>
            <person name="Zou Y."/>
            <person name="Xue W."/>
            <person name="Luo G."/>
        </authorList>
    </citation>
    <scope>NUCLEOTIDE SEQUENCE [LARGE SCALE GENOMIC DNA]</scope>
    <source>
        <strain evidence="14 15">AF18-46</strain>
    </source>
</reference>
<comment type="subunit">
    <text evidence="3 13">Monomer.</text>
</comment>
<keyword evidence="6 13" id="KW-0949">S-adenosyl-L-methionine</keyword>
<gene>
    <name evidence="13" type="primary">queA</name>
    <name evidence="14" type="ORF">DWX20_03435</name>
</gene>
<accession>A0A412PIU4</accession>
<evidence type="ECO:0000313" key="14">
    <source>
        <dbReference type="EMBL" id="RGT58107.1"/>
    </source>
</evidence>
<dbReference type="NCBIfam" id="NF001140">
    <property type="entry name" value="PRK00147.1"/>
    <property type="match status" value="1"/>
</dbReference>
<comment type="pathway">
    <text evidence="2 13">tRNA modification; tRNA-queuosine biosynthesis.</text>
</comment>
<comment type="similarity">
    <text evidence="9 13">Belongs to the QueA family.</text>
</comment>
<keyword evidence="14" id="KW-0328">Glycosyltransferase</keyword>
<evidence type="ECO:0000256" key="6">
    <source>
        <dbReference type="ARBA" id="ARBA00022691"/>
    </source>
</evidence>
<dbReference type="SUPFAM" id="SSF111337">
    <property type="entry name" value="QueA-like"/>
    <property type="match status" value="1"/>
</dbReference>
<evidence type="ECO:0000256" key="7">
    <source>
        <dbReference type="ARBA" id="ARBA00022785"/>
    </source>
</evidence>
<dbReference type="InterPro" id="IPR003699">
    <property type="entry name" value="QueA"/>
</dbReference>
<keyword evidence="5 13" id="KW-0808">Transferase</keyword>
<evidence type="ECO:0000256" key="5">
    <source>
        <dbReference type="ARBA" id="ARBA00022679"/>
    </source>
</evidence>
<dbReference type="Pfam" id="PF02547">
    <property type="entry name" value="Queuosine_synth"/>
    <property type="match status" value="1"/>
</dbReference>
<comment type="subcellular location">
    <subcellularLocation>
        <location evidence="1 13">Cytoplasm</location>
    </subcellularLocation>
</comment>
<dbReference type="FunFam" id="3.40.1780.10:FF:000001">
    <property type="entry name" value="S-adenosylmethionine:tRNA ribosyltransferase-isomerase"/>
    <property type="match status" value="1"/>
</dbReference>
<dbReference type="PANTHER" id="PTHR30307:SF0">
    <property type="entry name" value="S-ADENOSYLMETHIONINE:TRNA RIBOSYLTRANSFERASE-ISOMERASE"/>
    <property type="match status" value="1"/>
</dbReference>
<sequence length="345" mass="39513">MKWKTSDFDYNLPEELIAQTPLLDRSSSRMLVIHNTEKKYEDKHFYDIVDYLHAGDVLVRNNTRVIPARLFGTKEETGAHVELLLLRQLPDDVWECLVGNAKVVKLGAIISFHDGRLRAECVEIGEKGLRKMRMIYDGIFNEILDELGNVPLPPYIKEKLNDPERYQTVYAKVRGSAAAPTAGLHFTDEIFTKLKEKGVTVIDVTLHVGLGTFRPMDTEDVEDHDMHSEVYYMSKEAADTLNAAKANGQRIFAIGTTSVRTLESVWNRFGKFEECSGETKLFIYPGYQWHTIDGMLTNFHLPKSTLIMMIASFVGYEFTLEAYRHAVQEKYRFFSFGDCMLITNE</sequence>
<evidence type="ECO:0000256" key="8">
    <source>
        <dbReference type="ARBA" id="ARBA00052751"/>
    </source>
</evidence>